<keyword evidence="2" id="KW-1185">Reference proteome</keyword>
<dbReference type="KEGG" id="slr:L21SP2_0698"/>
<reference evidence="1 2" key="1">
    <citation type="journal article" date="2015" name="Stand. Genomic Sci.">
        <title>Complete genome sequence and description of Salinispira pacifica gen. nov., sp. nov., a novel spirochaete isolated form a hypersaline microbial mat.</title>
        <authorList>
            <person name="Ben Hania W."/>
            <person name="Joseph M."/>
            <person name="Schumann P."/>
            <person name="Bunk B."/>
            <person name="Fiebig A."/>
            <person name="Sproer C."/>
            <person name="Klenk H.P."/>
            <person name="Fardeau M.L."/>
            <person name="Spring S."/>
        </authorList>
    </citation>
    <scope>NUCLEOTIDE SEQUENCE [LARGE SCALE GENOMIC DNA]</scope>
    <source>
        <strain evidence="1 2">L21-RPul-D2</strain>
    </source>
</reference>
<proteinExistence type="predicted"/>
<accession>V5WES0</accession>
<gene>
    <name evidence="1" type="ORF">L21SP2_0698</name>
</gene>
<sequence length="39" mass="4551">MKLIWFWREPGKRSLLKLILFIPETGKGILELGQLPEAE</sequence>
<dbReference type="HOGENOM" id="CLU_3316701_0_0_12"/>
<dbReference type="Proteomes" id="UP000018680">
    <property type="component" value="Chromosome"/>
</dbReference>
<name>V5WES0_9SPIO</name>
<evidence type="ECO:0000313" key="2">
    <source>
        <dbReference type="Proteomes" id="UP000018680"/>
    </source>
</evidence>
<organism evidence="1 2">
    <name type="scientific">Salinispira pacifica</name>
    <dbReference type="NCBI Taxonomy" id="1307761"/>
    <lineage>
        <taxon>Bacteria</taxon>
        <taxon>Pseudomonadati</taxon>
        <taxon>Spirochaetota</taxon>
        <taxon>Spirochaetia</taxon>
        <taxon>Spirochaetales</taxon>
        <taxon>Spirochaetaceae</taxon>
        <taxon>Salinispira</taxon>
    </lineage>
</organism>
<dbReference type="EMBL" id="CP006939">
    <property type="protein sequence ID" value="AHC14125.1"/>
    <property type="molecule type" value="Genomic_DNA"/>
</dbReference>
<protein>
    <submittedName>
        <fullName evidence="1">Uncharacterized protein</fullName>
    </submittedName>
</protein>
<evidence type="ECO:0000313" key="1">
    <source>
        <dbReference type="EMBL" id="AHC14125.1"/>
    </source>
</evidence>
<dbReference type="AlphaFoldDB" id="V5WES0"/>